<comment type="caution">
    <text evidence="2">The sequence shown here is derived from an EMBL/GenBank/DDBJ whole genome shotgun (WGS) entry which is preliminary data.</text>
</comment>
<reference evidence="2 3" key="1">
    <citation type="submission" date="2023-04" db="EMBL/GenBank/DDBJ databases">
        <title>Lysobacter sp. strain UC isolated from soil sample.</title>
        <authorList>
            <person name="Choksket S."/>
            <person name="Harshvardhan F."/>
            <person name="Rana R."/>
            <person name="Patil P.B."/>
            <person name="Korpole S."/>
        </authorList>
    </citation>
    <scope>NUCLEOTIDE SEQUENCE [LARGE SCALE GENOMIC DNA]</scope>
    <source>
        <strain evidence="2 3">UC</strain>
    </source>
</reference>
<keyword evidence="3" id="KW-1185">Reference proteome</keyword>
<sequence>MKAPPLDLLRPNRPASAVGLLLLVAAVVALVAAMQYLDALRTQGAELDERESDVAREEGRRRLISIAHSKPVNPQTQALMARQKYATEPARDLIEGGWRPQIAFLTLEVATEPREINMVFETKSVQDALSYADWLLANPATERVVLRRQTEKPGPPIESVETNLQVVWRALHRDEAPPASADTPMRVASNAGAPR</sequence>
<feature type="region of interest" description="Disordered" evidence="1">
    <location>
        <begin position="175"/>
        <end position="195"/>
    </location>
</feature>
<evidence type="ECO:0000313" key="2">
    <source>
        <dbReference type="EMBL" id="MDR0182586.1"/>
    </source>
</evidence>
<dbReference type="Proteomes" id="UP001233535">
    <property type="component" value="Unassembled WGS sequence"/>
</dbReference>
<dbReference type="EMBL" id="JARUHG010000001">
    <property type="protein sequence ID" value="MDR0182586.1"/>
    <property type="molecule type" value="Genomic_DNA"/>
</dbReference>
<evidence type="ECO:0000256" key="1">
    <source>
        <dbReference type="SAM" id="MobiDB-lite"/>
    </source>
</evidence>
<evidence type="ECO:0008006" key="4">
    <source>
        <dbReference type="Google" id="ProtNLM"/>
    </source>
</evidence>
<accession>A0ABU1CBN2</accession>
<organism evidence="2 3">
    <name type="scientific">Lysobacter arvi</name>
    <dbReference type="NCBI Taxonomy" id="3038776"/>
    <lineage>
        <taxon>Bacteria</taxon>
        <taxon>Pseudomonadati</taxon>
        <taxon>Pseudomonadota</taxon>
        <taxon>Gammaproteobacteria</taxon>
        <taxon>Lysobacterales</taxon>
        <taxon>Lysobacteraceae</taxon>
        <taxon>Lysobacter</taxon>
    </lineage>
</organism>
<proteinExistence type="predicted"/>
<protein>
    <recommendedName>
        <fullName evidence="4">General secretion pathway protein GspM</fullName>
    </recommendedName>
</protein>
<evidence type="ECO:0000313" key="3">
    <source>
        <dbReference type="Proteomes" id="UP001233535"/>
    </source>
</evidence>
<name>A0ABU1CBN2_9GAMM</name>
<dbReference type="RefSeq" id="WP_309261709.1">
    <property type="nucleotide sequence ID" value="NZ_JARUHG010000001.1"/>
</dbReference>
<gene>
    <name evidence="2" type="ORF">P8609_06325</name>
</gene>